<dbReference type="AlphaFoldDB" id="A0A5C3LKZ6"/>
<dbReference type="InterPro" id="IPR011989">
    <property type="entry name" value="ARM-like"/>
</dbReference>
<evidence type="ECO:0000313" key="4">
    <source>
        <dbReference type="Proteomes" id="UP000308652"/>
    </source>
</evidence>
<reference evidence="3 4" key="1">
    <citation type="journal article" date="2019" name="Nat. Ecol. Evol.">
        <title>Megaphylogeny resolves global patterns of mushroom evolution.</title>
        <authorList>
            <person name="Varga T."/>
            <person name="Krizsan K."/>
            <person name="Foldi C."/>
            <person name="Dima B."/>
            <person name="Sanchez-Garcia M."/>
            <person name="Sanchez-Ramirez S."/>
            <person name="Szollosi G.J."/>
            <person name="Szarkandi J.G."/>
            <person name="Papp V."/>
            <person name="Albert L."/>
            <person name="Andreopoulos W."/>
            <person name="Angelini C."/>
            <person name="Antonin V."/>
            <person name="Barry K.W."/>
            <person name="Bougher N.L."/>
            <person name="Buchanan P."/>
            <person name="Buyck B."/>
            <person name="Bense V."/>
            <person name="Catcheside P."/>
            <person name="Chovatia M."/>
            <person name="Cooper J."/>
            <person name="Damon W."/>
            <person name="Desjardin D."/>
            <person name="Finy P."/>
            <person name="Geml J."/>
            <person name="Haridas S."/>
            <person name="Hughes K."/>
            <person name="Justo A."/>
            <person name="Karasinski D."/>
            <person name="Kautmanova I."/>
            <person name="Kiss B."/>
            <person name="Kocsube S."/>
            <person name="Kotiranta H."/>
            <person name="LaButti K.M."/>
            <person name="Lechner B.E."/>
            <person name="Liimatainen K."/>
            <person name="Lipzen A."/>
            <person name="Lukacs Z."/>
            <person name="Mihaltcheva S."/>
            <person name="Morgado L.N."/>
            <person name="Niskanen T."/>
            <person name="Noordeloos M.E."/>
            <person name="Ohm R.A."/>
            <person name="Ortiz-Santana B."/>
            <person name="Ovrebo C."/>
            <person name="Racz N."/>
            <person name="Riley R."/>
            <person name="Savchenko A."/>
            <person name="Shiryaev A."/>
            <person name="Soop K."/>
            <person name="Spirin V."/>
            <person name="Szebenyi C."/>
            <person name="Tomsovsky M."/>
            <person name="Tulloss R.E."/>
            <person name="Uehling J."/>
            <person name="Grigoriev I.V."/>
            <person name="Vagvolgyi C."/>
            <person name="Papp T."/>
            <person name="Martin F.M."/>
            <person name="Miettinen O."/>
            <person name="Hibbett D.S."/>
            <person name="Nagy L.G."/>
        </authorList>
    </citation>
    <scope>NUCLEOTIDE SEQUENCE [LARGE SCALE GENOMIC DNA]</scope>
    <source>
        <strain evidence="3 4">CBS 166.37</strain>
    </source>
</reference>
<feature type="compositionally biased region" description="Polar residues" evidence="1">
    <location>
        <begin position="33"/>
        <end position="49"/>
    </location>
</feature>
<feature type="domain" description="Formin GTPase-binding" evidence="2">
    <location>
        <begin position="71"/>
        <end position="364"/>
    </location>
</feature>
<keyword evidence="4" id="KW-1185">Reference proteome</keyword>
<dbReference type="OrthoDB" id="2155261at2759"/>
<dbReference type="EMBL" id="ML213652">
    <property type="protein sequence ID" value="TFK33227.1"/>
    <property type="molecule type" value="Genomic_DNA"/>
</dbReference>
<organism evidence="3 4">
    <name type="scientific">Crucibulum laeve</name>
    <dbReference type="NCBI Taxonomy" id="68775"/>
    <lineage>
        <taxon>Eukaryota</taxon>
        <taxon>Fungi</taxon>
        <taxon>Dikarya</taxon>
        <taxon>Basidiomycota</taxon>
        <taxon>Agaricomycotina</taxon>
        <taxon>Agaricomycetes</taxon>
        <taxon>Agaricomycetidae</taxon>
        <taxon>Agaricales</taxon>
        <taxon>Agaricineae</taxon>
        <taxon>Nidulariaceae</taxon>
        <taxon>Crucibulum</taxon>
    </lineage>
</organism>
<gene>
    <name evidence="3" type="ORF">BDQ12DRAFT_637794</name>
</gene>
<feature type="region of interest" description="Disordered" evidence="1">
    <location>
        <begin position="598"/>
        <end position="644"/>
    </location>
</feature>
<evidence type="ECO:0000256" key="1">
    <source>
        <dbReference type="SAM" id="MobiDB-lite"/>
    </source>
</evidence>
<dbReference type="Gene3D" id="1.25.10.10">
    <property type="entry name" value="Leucine-rich Repeat Variant"/>
    <property type="match status" value="1"/>
</dbReference>
<accession>A0A5C3LKZ6</accession>
<feature type="region of interest" description="Disordered" evidence="1">
    <location>
        <begin position="27"/>
        <end position="74"/>
    </location>
</feature>
<dbReference type="GO" id="GO:0031267">
    <property type="term" value="F:small GTPase binding"/>
    <property type="evidence" value="ECO:0007669"/>
    <property type="project" value="InterPro"/>
</dbReference>
<name>A0A5C3LKZ6_9AGAR</name>
<evidence type="ECO:0000313" key="3">
    <source>
        <dbReference type="EMBL" id="TFK33227.1"/>
    </source>
</evidence>
<dbReference type="InterPro" id="IPR010473">
    <property type="entry name" value="GTPase-bd"/>
</dbReference>
<sequence length="644" mass="70860">MFKNILPSKRVPSTEFSMITSLADTTNFKENHPSTGTVQPLVTSKSKPVTMSKGFAPVDGKKKKGDNKKAKEKPIESVGMEQAFDRLLDDLQIPSTLRPKLIGMDSTVKAAMLKSSQTMVVSPDPTPSPPITPRAKALRRAHSTESLNSPRHAALTSEFDLLEPPNTACFSGQVSAHHSPYMAGSPRKPSGHTRGLSFDAPRLFSRSQVNLDITNSTLDLSGGKIGKEKGISSKNISPTKFFSILSSTSTTQLDVEEVKKLRLLLRNESASWSQEFLKLGGYSALLTRLNEILEIEWREEQHDDQILHELLRCFKALSTSSIGCFALRSSCPTPFVQLVALLYSDKKPGDVATRQLIVDLLLILFELYPPSSLPSAGGNHISGRSRPHREAWDSDVSLPSSNLVTLPSPHKNFFSLIRALLLTPAPPPSESPAAPISPHAFIESLHRPRIYKTYLQELSDVCRDYFWVFCHPNNTIWVLSETDEGRVEKPRAPGGMTGGVEFEAMGYFTTHLRLLNAIAQSVADLDLPKDHDHSAYRFHSDLFLSGLERIILISRKASTTYYPTLHLELARYIAHAGRTGYELPYTVSRLIGMPPPALAKNGGVSSTSSGRNTPRNPGTPTKRTGASQAPALPSPRKIEPIKFD</sequence>
<proteinExistence type="predicted"/>
<feature type="compositionally biased region" description="Polar residues" evidence="1">
    <location>
        <begin position="603"/>
        <end position="627"/>
    </location>
</feature>
<dbReference type="SMART" id="SM01140">
    <property type="entry name" value="Drf_GBD"/>
    <property type="match status" value="1"/>
</dbReference>
<evidence type="ECO:0000259" key="2">
    <source>
        <dbReference type="SMART" id="SM01140"/>
    </source>
</evidence>
<protein>
    <submittedName>
        <fullName evidence="3">Armadillo-type protein</fullName>
    </submittedName>
</protein>
<dbReference type="SUPFAM" id="SSF48371">
    <property type="entry name" value="ARM repeat"/>
    <property type="match status" value="1"/>
</dbReference>
<dbReference type="InterPro" id="IPR016024">
    <property type="entry name" value="ARM-type_fold"/>
</dbReference>
<dbReference type="Proteomes" id="UP000308652">
    <property type="component" value="Unassembled WGS sequence"/>
</dbReference>
<dbReference type="GO" id="GO:0030036">
    <property type="term" value="P:actin cytoskeleton organization"/>
    <property type="evidence" value="ECO:0007669"/>
    <property type="project" value="InterPro"/>
</dbReference>
<dbReference type="GO" id="GO:0003779">
    <property type="term" value="F:actin binding"/>
    <property type="evidence" value="ECO:0007669"/>
    <property type="project" value="InterPro"/>
</dbReference>
<dbReference type="Pfam" id="PF06371">
    <property type="entry name" value="Drf_GBD"/>
    <property type="match status" value="1"/>
</dbReference>